<reference evidence="1" key="1">
    <citation type="submission" date="2024-05" db="EMBL/GenBank/DDBJ databases">
        <title>30 novel species of actinomycetes from the DSMZ collection.</title>
        <authorList>
            <person name="Nouioui I."/>
        </authorList>
    </citation>
    <scope>NUCLEOTIDE SEQUENCE</scope>
    <source>
        <strain evidence="1">DSM 41527</strain>
    </source>
</reference>
<accession>A0ABU2T945</accession>
<dbReference type="RefSeq" id="WP_311624574.1">
    <property type="nucleotide sequence ID" value="NZ_JAVRFE010000020.1"/>
</dbReference>
<dbReference type="EMBL" id="JAVRFE010000020">
    <property type="protein sequence ID" value="MDT0457435.1"/>
    <property type="molecule type" value="Genomic_DNA"/>
</dbReference>
<organism evidence="1 2">
    <name type="scientific">Streptomyces mooreae</name>
    <dbReference type="NCBI Taxonomy" id="3075523"/>
    <lineage>
        <taxon>Bacteria</taxon>
        <taxon>Bacillati</taxon>
        <taxon>Actinomycetota</taxon>
        <taxon>Actinomycetes</taxon>
        <taxon>Kitasatosporales</taxon>
        <taxon>Streptomycetaceae</taxon>
        <taxon>Streptomyces</taxon>
    </lineage>
</organism>
<dbReference type="Proteomes" id="UP001180551">
    <property type="component" value="Unassembled WGS sequence"/>
</dbReference>
<keyword evidence="2" id="KW-1185">Reference proteome</keyword>
<gene>
    <name evidence="1" type="ORF">RM550_17105</name>
</gene>
<evidence type="ECO:0000313" key="1">
    <source>
        <dbReference type="EMBL" id="MDT0457435.1"/>
    </source>
</evidence>
<proteinExistence type="predicted"/>
<sequence>MAVLGVDADGEVAQAACEAEELPQAQANRYHEAWCDDSQEIMPLFYR</sequence>
<evidence type="ECO:0000313" key="2">
    <source>
        <dbReference type="Proteomes" id="UP001180551"/>
    </source>
</evidence>
<name>A0ABU2T945_9ACTN</name>
<comment type="caution">
    <text evidence="1">The sequence shown here is derived from an EMBL/GenBank/DDBJ whole genome shotgun (WGS) entry which is preliminary data.</text>
</comment>
<protein>
    <submittedName>
        <fullName evidence="1">Uncharacterized protein</fullName>
    </submittedName>
</protein>